<keyword evidence="3" id="KW-0813">Transport</keyword>
<accession>A0A426QKP3</accession>
<dbReference type="Proteomes" id="UP000287798">
    <property type="component" value="Unassembled WGS sequence"/>
</dbReference>
<keyword evidence="10" id="KW-0998">Cell outer membrane</keyword>
<dbReference type="InterPro" id="IPR033900">
    <property type="entry name" value="Gram_neg_porin_domain"/>
</dbReference>
<protein>
    <submittedName>
        <fullName evidence="13">Porin</fullName>
    </submittedName>
</protein>
<evidence type="ECO:0000256" key="2">
    <source>
        <dbReference type="ARBA" id="ARBA00011233"/>
    </source>
</evidence>
<dbReference type="GO" id="GO:0009279">
    <property type="term" value="C:cell outer membrane"/>
    <property type="evidence" value="ECO:0007669"/>
    <property type="project" value="UniProtKB-SubCell"/>
</dbReference>
<dbReference type="AlphaFoldDB" id="A0A426QKP3"/>
<evidence type="ECO:0000256" key="4">
    <source>
        <dbReference type="ARBA" id="ARBA00022452"/>
    </source>
</evidence>
<evidence type="ECO:0000256" key="10">
    <source>
        <dbReference type="ARBA" id="ARBA00023237"/>
    </source>
</evidence>
<sequence>MEKKLLSTAIAGALAATMSVAANADVTLFGHLDTSLDYTDVSGGGDDINMNCTTCSVGVKGSEDLGNGLKAMFKLDFQFDMTERNRASDGTNSITDRDQWLGLGGGFGSVKFGTISTGYKSTGAMIDPLYRTALQARGFGIQSGLHLGAGENGQGRMTNHVRYDSMNMGGFKAIVDYSFDSDDTDADNGDDTYALTGLYDNGPILAFASYITNDHGDEDSAWKLGGSYTMGSFKVFGQYEKDDGLLSSFAKPNTVDGGDVWHLGGTFTMGNNMLYLAYGEGDDNSNNAGEYDSWTLAATHSMSKRTMVYTGWNTTDMGGADADQFSVGIKHKF</sequence>
<keyword evidence="9" id="KW-0472">Membrane</keyword>
<evidence type="ECO:0000259" key="12">
    <source>
        <dbReference type="Pfam" id="PF13609"/>
    </source>
</evidence>
<dbReference type="Gene3D" id="2.40.160.10">
    <property type="entry name" value="Porin"/>
    <property type="match status" value="1"/>
</dbReference>
<evidence type="ECO:0000256" key="3">
    <source>
        <dbReference type="ARBA" id="ARBA00022448"/>
    </source>
</evidence>
<feature type="signal peptide" evidence="11">
    <location>
        <begin position="1"/>
        <end position="24"/>
    </location>
</feature>
<evidence type="ECO:0000256" key="9">
    <source>
        <dbReference type="ARBA" id="ARBA00023136"/>
    </source>
</evidence>
<evidence type="ECO:0000256" key="5">
    <source>
        <dbReference type="ARBA" id="ARBA00022692"/>
    </source>
</evidence>
<dbReference type="OrthoDB" id="8173690at2"/>
<comment type="subunit">
    <text evidence="2">Homotrimer.</text>
</comment>
<dbReference type="GO" id="GO:0015288">
    <property type="term" value="F:porin activity"/>
    <property type="evidence" value="ECO:0007669"/>
    <property type="project" value="UniProtKB-KW"/>
</dbReference>
<keyword evidence="5" id="KW-0812">Transmembrane</keyword>
<dbReference type="CDD" id="cd00342">
    <property type="entry name" value="gram_neg_porins"/>
    <property type="match status" value="1"/>
</dbReference>
<name>A0A426QKP3_9GAMM</name>
<gene>
    <name evidence="13" type="ORF">D6C00_10210</name>
</gene>
<dbReference type="RefSeq" id="WP_125181629.1">
    <property type="nucleotide sequence ID" value="NZ_QZMU01000001.1"/>
</dbReference>
<keyword evidence="14" id="KW-1185">Reference proteome</keyword>
<dbReference type="EMBL" id="QZMU01000001">
    <property type="protein sequence ID" value="RRQ22286.1"/>
    <property type="molecule type" value="Genomic_DNA"/>
</dbReference>
<dbReference type="GO" id="GO:0006811">
    <property type="term" value="P:monoatomic ion transport"/>
    <property type="evidence" value="ECO:0007669"/>
    <property type="project" value="UniProtKB-KW"/>
</dbReference>
<evidence type="ECO:0000256" key="6">
    <source>
        <dbReference type="ARBA" id="ARBA00022729"/>
    </source>
</evidence>
<dbReference type="Pfam" id="PF13609">
    <property type="entry name" value="Porin_4"/>
    <property type="match status" value="1"/>
</dbReference>
<feature type="chain" id="PRO_5019572481" evidence="11">
    <location>
        <begin position="25"/>
        <end position="333"/>
    </location>
</feature>
<dbReference type="SUPFAM" id="SSF56935">
    <property type="entry name" value="Porins"/>
    <property type="match status" value="1"/>
</dbReference>
<proteinExistence type="predicted"/>
<evidence type="ECO:0000256" key="8">
    <source>
        <dbReference type="ARBA" id="ARBA00023114"/>
    </source>
</evidence>
<dbReference type="InterPro" id="IPR050298">
    <property type="entry name" value="Gram-neg_bact_OMP"/>
</dbReference>
<evidence type="ECO:0000256" key="7">
    <source>
        <dbReference type="ARBA" id="ARBA00023065"/>
    </source>
</evidence>
<evidence type="ECO:0000313" key="13">
    <source>
        <dbReference type="EMBL" id="RRQ22286.1"/>
    </source>
</evidence>
<keyword evidence="4" id="KW-1134">Transmembrane beta strand</keyword>
<dbReference type="InterPro" id="IPR023614">
    <property type="entry name" value="Porin_dom_sf"/>
</dbReference>
<evidence type="ECO:0000256" key="11">
    <source>
        <dbReference type="SAM" id="SignalP"/>
    </source>
</evidence>
<feature type="domain" description="Porin" evidence="12">
    <location>
        <begin position="13"/>
        <end position="316"/>
    </location>
</feature>
<evidence type="ECO:0000313" key="14">
    <source>
        <dbReference type="Proteomes" id="UP000287798"/>
    </source>
</evidence>
<dbReference type="GO" id="GO:0046930">
    <property type="term" value="C:pore complex"/>
    <property type="evidence" value="ECO:0007669"/>
    <property type="project" value="UniProtKB-KW"/>
</dbReference>
<reference evidence="13 14" key="1">
    <citation type="journal article" date="2010" name="Int. J. Syst. Evol. Microbiol.">
        <title>Thiohalobacter thiocyanaticus gen. nov., sp. nov., a moderately halophilic, sulfur-oxidizing gammaproteobacterium from hypersaline lakes, that utilizes thiocyanate.</title>
        <authorList>
            <person name="Sorokin D.Y."/>
            <person name="Kovaleva O.L."/>
            <person name="Tourova T.P."/>
            <person name="Muyzer G."/>
        </authorList>
    </citation>
    <scope>NUCLEOTIDE SEQUENCE [LARGE SCALE GENOMIC DNA]</scope>
    <source>
        <strain evidence="13 14">Hrh1</strain>
    </source>
</reference>
<keyword evidence="6 11" id="KW-0732">Signal</keyword>
<evidence type="ECO:0000256" key="1">
    <source>
        <dbReference type="ARBA" id="ARBA00004571"/>
    </source>
</evidence>
<keyword evidence="7" id="KW-0406">Ion transport</keyword>
<dbReference type="PANTHER" id="PTHR34501:SF9">
    <property type="entry name" value="MAJOR OUTER MEMBRANE PROTEIN P.IA"/>
    <property type="match status" value="1"/>
</dbReference>
<organism evidence="13 14">
    <name type="scientific">Thiohalobacter thiocyanaticus</name>
    <dbReference type="NCBI Taxonomy" id="585455"/>
    <lineage>
        <taxon>Bacteria</taxon>
        <taxon>Pseudomonadati</taxon>
        <taxon>Pseudomonadota</taxon>
        <taxon>Gammaproteobacteria</taxon>
        <taxon>Thiohalobacterales</taxon>
        <taxon>Thiohalobacteraceae</taxon>
        <taxon>Thiohalobacter</taxon>
    </lineage>
</organism>
<keyword evidence="8" id="KW-0626">Porin</keyword>
<comment type="subcellular location">
    <subcellularLocation>
        <location evidence="1">Cell outer membrane</location>
        <topology evidence="1">Multi-pass membrane protein</topology>
    </subcellularLocation>
</comment>
<comment type="caution">
    <text evidence="13">The sequence shown here is derived from an EMBL/GenBank/DDBJ whole genome shotgun (WGS) entry which is preliminary data.</text>
</comment>
<dbReference type="PANTHER" id="PTHR34501">
    <property type="entry name" value="PROTEIN YDDL-RELATED"/>
    <property type="match status" value="1"/>
</dbReference>